<accession>J6ELZ6</accession>
<dbReference type="KEGG" id="tasa:A1Q1_06231"/>
<reference evidence="8 9" key="1">
    <citation type="journal article" date="2012" name="Eukaryot. Cell">
        <title>Draft genome sequence of CBS 2479, the standard type strain of Trichosporon asahii.</title>
        <authorList>
            <person name="Yang R.Y."/>
            <person name="Li H.T."/>
            <person name="Zhu H."/>
            <person name="Zhou G.P."/>
            <person name="Wang M."/>
            <person name="Wang L."/>
        </authorList>
    </citation>
    <scope>NUCLEOTIDE SEQUENCE [LARGE SCALE GENOMIC DNA]</scope>
    <source>
        <strain evidence="9">ATCC 90039 / CBS 2479 / JCM 2466 / KCTC 7840 / NCYC 2677 / UAMH 7654</strain>
    </source>
</reference>
<dbReference type="InterPro" id="IPR051694">
    <property type="entry name" value="Immunoregulatory_rcpt-like"/>
</dbReference>
<dbReference type="PANTHER" id="PTHR15549:SF26">
    <property type="entry name" value="AXIAL BUDDING PATTERN PROTEIN 2-RELATED"/>
    <property type="match status" value="1"/>
</dbReference>
<dbReference type="AlphaFoldDB" id="J6ELZ6"/>
<feature type="compositionally biased region" description="Polar residues" evidence="5">
    <location>
        <begin position="242"/>
        <end position="251"/>
    </location>
</feature>
<evidence type="ECO:0000256" key="5">
    <source>
        <dbReference type="SAM" id="MobiDB-lite"/>
    </source>
</evidence>
<keyword evidence="3 6" id="KW-1133">Transmembrane helix</keyword>
<dbReference type="VEuPathDB" id="FungiDB:A1Q1_06231"/>
<comment type="caution">
    <text evidence="8">The sequence shown here is derived from an EMBL/GenBank/DDBJ whole genome shotgun (WGS) entry which is preliminary data.</text>
</comment>
<proteinExistence type="predicted"/>
<feature type="region of interest" description="Disordered" evidence="5">
    <location>
        <begin position="126"/>
        <end position="152"/>
    </location>
</feature>
<comment type="subcellular location">
    <subcellularLocation>
        <location evidence="1">Membrane</location>
        <topology evidence="1">Single-pass membrane protein</topology>
    </subcellularLocation>
</comment>
<dbReference type="HOGENOM" id="CLU_073668_0_0_1"/>
<evidence type="ECO:0008006" key="10">
    <source>
        <dbReference type="Google" id="ProtNLM"/>
    </source>
</evidence>
<feature type="compositionally biased region" description="Low complexity" evidence="5">
    <location>
        <begin position="126"/>
        <end position="137"/>
    </location>
</feature>
<evidence type="ECO:0000256" key="1">
    <source>
        <dbReference type="ARBA" id="ARBA00004167"/>
    </source>
</evidence>
<evidence type="ECO:0000256" key="7">
    <source>
        <dbReference type="SAM" id="SignalP"/>
    </source>
</evidence>
<feature type="region of interest" description="Disordered" evidence="5">
    <location>
        <begin position="239"/>
        <end position="327"/>
    </location>
</feature>
<feature type="transmembrane region" description="Helical" evidence="6">
    <location>
        <begin position="157"/>
        <end position="178"/>
    </location>
</feature>
<dbReference type="GO" id="GO:0071944">
    <property type="term" value="C:cell periphery"/>
    <property type="evidence" value="ECO:0007669"/>
    <property type="project" value="UniProtKB-ARBA"/>
</dbReference>
<evidence type="ECO:0000256" key="2">
    <source>
        <dbReference type="ARBA" id="ARBA00022692"/>
    </source>
</evidence>
<dbReference type="GO" id="GO:0016020">
    <property type="term" value="C:membrane"/>
    <property type="evidence" value="ECO:0007669"/>
    <property type="project" value="UniProtKB-SubCell"/>
</dbReference>
<dbReference type="Proteomes" id="UP000002748">
    <property type="component" value="Unassembled WGS sequence"/>
</dbReference>
<sequence>MLWTTLALLSVAIAEPVTFLSAVPPYTTCMESVLTWQGGAPPYAVKAKVDGNFRIIQQHWNDTTYKFVVDSQPGRSLDIFIEDASGESGDPGQNSFKSIIRSNEGHTCPLYVFPADTNTSWAPATVTVTSTPSSSPTDESAQSGGSGSGSKSRIGEILGIVGGVVGILIILGLLFWIWHLQRRLRGRETRIYETVVDHTVHPYFNIEEPSPVHEHAPLPSSHPPPNAKMMDINRMLEHSPRPTLSSASPHHSLQERPGLSPVVSYPLSSSAPFSPLSSTQALQAQQQSQAPPRQADQESEYAEDGGPAFPPPPRTVHPPHYRDTWKS</sequence>
<evidence type="ECO:0000313" key="9">
    <source>
        <dbReference type="Proteomes" id="UP000002748"/>
    </source>
</evidence>
<organism evidence="8 9">
    <name type="scientific">Trichosporon asahii var. asahii (strain ATCC 90039 / CBS 2479 / JCM 2466 / KCTC 7840 / NBRC 103889/ NCYC 2677 / UAMH 7654)</name>
    <name type="common">Yeast</name>
    <dbReference type="NCBI Taxonomy" id="1186058"/>
    <lineage>
        <taxon>Eukaryota</taxon>
        <taxon>Fungi</taxon>
        <taxon>Dikarya</taxon>
        <taxon>Basidiomycota</taxon>
        <taxon>Agaricomycotina</taxon>
        <taxon>Tremellomycetes</taxon>
        <taxon>Trichosporonales</taxon>
        <taxon>Trichosporonaceae</taxon>
        <taxon>Trichosporon</taxon>
    </lineage>
</organism>
<feature type="chain" id="PRO_5003787828" description="Mid2 domain-containing protein" evidence="7">
    <location>
        <begin position="23"/>
        <end position="327"/>
    </location>
</feature>
<gene>
    <name evidence="8" type="ORF">A1Q1_06231</name>
</gene>
<evidence type="ECO:0000256" key="6">
    <source>
        <dbReference type="SAM" id="Phobius"/>
    </source>
</evidence>
<feature type="compositionally biased region" description="Low complexity" evidence="5">
    <location>
        <begin position="259"/>
        <end position="294"/>
    </location>
</feature>
<dbReference type="PANTHER" id="PTHR15549">
    <property type="entry name" value="PAIRED IMMUNOGLOBULIN-LIKE TYPE 2 RECEPTOR"/>
    <property type="match status" value="1"/>
</dbReference>
<protein>
    <recommendedName>
        <fullName evidence="10">Mid2 domain-containing protein</fullName>
    </recommendedName>
</protein>
<dbReference type="GeneID" id="25989743"/>
<evidence type="ECO:0000256" key="3">
    <source>
        <dbReference type="ARBA" id="ARBA00022989"/>
    </source>
</evidence>
<dbReference type="EMBL" id="ALBS01000328">
    <property type="protein sequence ID" value="EJT45334.1"/>
    <property type="molecule type" value="Genomic_DNA"/>
</dbReference>
<dbReference type="RefSeq" id="XP_014176915.1">
    <property type="nucleotide sequence ID" value="XM_014321440.1"/>
</dbReference>
<name>J6ELZ6_TRIAS</name>
<keyword evidence="4 6" id="KW-0472">Membrane</keyword>
<evidence type="ECO:0000256" key="4">
    <source>
        <dbReference type="ARBA" id="ARBA00023136"/>
    </source>
</evidence>
<feature type="signal peptide" evidence="7">
    <location>
        <begin position="1"/>
        <end position="22"/>
    </location>
</feature>
<evidence type="ECO:0000313" key="8">
    <source>
        <dbReference type="EMBL" id="EJT45334.1"/>
    </source>
</evidence>
<keyword evidence="7" id="KW-0732">Signal</keyword>
<keyword evidence="2 6" id="KW-0812">Transmembrane</keyword>